<reference evidence="2 3" key="1">
    <citation type="submission" date="2019-01" db="EMBL/GenBank/DDBJ databases">
        <title>Pseudolysobacter antarctica gen. nov., sp. nov., isolated from Fildes Peninsula, Antarctica.</title>
        <authorList>
            <person name="Wei Z."/>
            <person name="Peng F."/>
        </authorList>
    </citation>
    <scope>NUCLEOTIDE SEQUENCE [LARGE SCALE GENOMIC DNA]</scope>
    <source>
        <strain evidence="2 3">AQ6-296</strain>
    </source>
</reference>
<dbReference type="KEGG" id="xbc:ELE36_17380"/>
<feature type="signal peptide" evidence="1">
    <location>
        <begin position="1"/>
        <end position="21"/>
    </location>
</feature>
<dbReference type="EMBL" id="CP035704">
    <property type="protein sequence ID" value="QBB71993.1"/>
    <property type="molecule type" value="Genomic_DNA"/>
</dbReference>
<dbReference type="RefSeq" id="WP_129835539.1">
    <property type="nucleotide sequence ID" value="NZ_CP035704.1"/>
</dbReference>
<accession>A0A411HND0</accession>
<evidence type="ECO:0008006" key="4">
    <source>
        <dbReference type="Google" id="ProtNLM"/>
    </source>
</evidence>
<evidence type="ECO:0000256" key="1">
    <source>
        <dbReference type="SAM" id="SignalP"/>
    </source>
</evidence>
<gene>
    <name evidence="2" type="ORF">ELE36_17380</name>
</gene>
<keyword evidence="1" id="KW-0732">Signal</keyword>
<organism evidence="2 3">
    <name type="scientific">Pseudolysobacter antarcticus</name>
    <dbReference type="NCBI Taxonomy" id="2511995"/>
    <lineage>
        <taxon>Bacteria</taxon>
        <taxon>Pseudomonadati</taxon>
        <taxon>Pseudomonadota</taxon>
        <taxon>Gammaproteobacteria</taxon>
        <taxon>Lysobacterales</taxon>
        <taxon>Rhodanobacteraceae</taxon>
        <taxon>Pseudolysobacter</taxon>
    </lineage>
</organism>
<name>A0A411HND0_9GAMM</name>
<dbReference type="Proteomes" id="UP000291562">
    <property type="component" value="Chromosome"/>
</dbReference>
<dbReference type="AlphaFoldDB" id="A0A411HND0"/>
<sequence>MKALINKLSLLLIALTLTSCGGGGGGTGGAFQPPPGSAQVASLTASSATGTISTNNFVDITITARNSDNSLAKDGTSINALLTPTAIGVITNGSATVGSSTASGVTTGGVAAFRFSSGVNTGGAHLVFSTVNTAQSTISTAVDITVSGSTTDQRLTLSPSTITLPLNPNAGDFPFIGSPYMGEVTITRRHQSGQLITGTEKDNTSIAPLQIAAFSILDDPATPWVGATKIPPTAEGNEFLTELGSGPVNVTGGQGTVFIHAQGTPGVATLIVTAVDPDSGQTISASVTVNIVSTVPPLPATVSLSTQTNAVYTSTSGGTSSSTITAVVQTGASVPVPDPGSGNNAYDNIQFDIIGDNPGHASLSAVNAAGVSSPQGATSVRTHTSGGIANVVFIAGTQTGPIQIKATADRSDNNVDTGIQDPVSATITMIVSDGKLFSIAISSPVVNGLTVNSISGQVSSSSTTPGDPNATYSIVQSATATDRAGNPVLPGTVINFGLVDAPASNSINFGSGNFLITGASGDPKENGTIFTDLASGHFKTAGGGAGPGDTLLVFGHSTTFDGYAAPIGNRDLESSRKIQSVETDTQLTVASPFNPNDDTGVSVNNFGVIPYVIGHATAGNITAAVTTNSVGVASASMTYAASHLGQYAYVWAQGTATTASGTKTIGDVAASGYPGVAPAVLSVPSSIVGNTTTTILVCVTDALIQPMAQQVIGFAFENTGSGFATIDPPAPPAVGQSSGFFMSPTDASGCATGIVVTSGLTNTGTTAPDVVISADGQQKTVKIAVGGAPVLQASPSALTDGGSVLLSLTDDHGNAIQNVAISVVCTQGAAASAVLPTGTAGTSHVDISATGLDAAKTPKTATCTFTAADGATAIVNVTGRDICLTDKTATGCDAIPQTQVTVNLQNAGDPGHIVKGSVTVSGTELTLPSSGGCSIAGTATSASCGYSFDKGTQVSLKAVPSGATQFFGWTGGCGTTSGLNANFTAGADATCTANFICTAASCP</sequence>
<protein>
    <recommendedName>
        <fullName evidence="4">Bacterial repeat domain-containing protein</fullName>
    </recommendedName>
</protein>
<feature type="chain" id="PRO_5018994279" description="Bacterial repeat domain-containing protein" evidence="1">
    <location>
        <begin position="22"/>
        <end position="1003"/>
    </location>
</feature>
<evidence type="ECO:0000313" key="3">
    <source>
        <dbReference type="Proteomes" id="UP000291562"/>
    </source>
</evidence>
<evidence type="ECO:0000313" key="2">
    <source>
        <dbReference type="EMBL" id="QBB71993.1"/>
    </source>
</evidence>
<dbReference type="PROSITE" id="PS51257">
    <property type="entry name" value="PROKAR_LIPOPROTEIN"/>
    <property type="match status" value="1"/>
</dbReference>
<proteinExistence type="predicted"/>
<dbReference type="OrthoDB" id="5730733at2"/>
<keyword evidence="3" id="KW-1185">Reference proteome</keyword>